<dbReference type="InterPro" id="IPR032041">
    <property type="entry name" value="Cdc73_N"/>
</dbReference>
<dbReference type="GO" id="GO:0006368">
    <property type="term" value="P:transcription elongation by RNA polymerase II"/>
    <property type="evidence" value="ECO:0007669"/>
    <property type="project" value="InterPro"/>
</dbReference>
<gene>
    <name evidence="2" type="ORF">NERG_01602</name>
</gene>
<dbReference type="GO" id="GO:0016593">
    <property type="term" value="C:Cdc73/Paf1 complex"/>
    <property type="evidence" value="ECO:0007669"/>
    <property type="project" value="InterPro"/>
</dbReference>
<dbReference type="AlphaFoldDB" id="H8ZDD1"/>
<reference evidence="2" key="1">
    <citation type="submission" date="2011-03" db="EMBL/GenBank/DDBJ databases">
        <title>The Genome Sequence of Nematocida sp1 strain ERTm2.</title>
        <authorList>
            <consortium name="The Broad Institute Genome Sequencing Platform"/>
            <consortium name="The Broad Institute Genome Sequencing Center for Infectious Disease"/>
            <person name="Cuomo C."/>
            <person name="Troemel E."/>
            <person name="Young S.K."/>
            <person name="Zeng Q."/>
            <person name="Gargeya S."/>
            <person name="Fitzgerald M."/>
            <person name="Haas B."/>
            <person name="Abouelleil A."/>
            <person name="Alvarado L."/>
            <person name="Arachchi H.M."/>
            <person name="Berlin A."/>
            <person name="Brown A."/>
            <person name="Chapman S.B."/>
            <person name="Chen Z."/>
            <person name="Dunbar C."/>
            <person name="Freedman E."/>
            <person name="Gearin G."/>
            <person name="Gellesch M."/>
            <person name="Goldberg J."/>
            <person name="Griggs A."/>
            <person name="Gujja S."/>
            <person name="Heilman E.R."/>
            <person name="Heiman D."/>
            <person name="Howarth C."/>
            <person name="Larson L."/>
            <person name="Lui A."/>
            <person name="MacDonald P.J.P."/>
            <person name="Mehta T."/>
            <person name="Montmayeur A."/>
            <person name="Murphy C."/>
            <person name="Neiman D."/>
            <person name="Pearson M."/>
            <person name="Priest M."/>
            <person name="Roberts A."/>
            <person name="Saif S."/>
            <person name="Shea T."/>
            <person name="Shenoy N."/>
            <person name="Sisk P."/>
            <person name="Stolte C."/>
            <person name="Sykes S."/>
            <person name="White J."/>
            <person name="Yandava C."/>
            <person name="Wortman J."/>
            <person name="Nusbaum C."/>
            <person name="Birren B."/>
        </authorList>
    </citation>
    <scope>NUCLEOTIDE SEQUENCE</scope>
    <source>
        <strain evidence="2">ERTm2</strain>
    </source>
</reference>
<dbReference type="EMBL" id="JH604636">
    <property type="protein sequence ID" value="EHY65156.1"/>
    <property type="molecule type" value="Genomic_DNA"/>
</dbReference>
<dbReference type="Proteomes" id="UP000005622">
    <property type="component" value="Unassembled WGS sequence"/>
</dbReference>
<protein>
    <recommendedName>
        <fullName evidence="1">Paf1 complex subunit Cdc73 N-terminal domain-containing protein</fullName>
    </recommendedName>
</protein>
<evidence type="ECO:0000313" key="2">
    <source>
        <dbReference type="EMBL" id="EHY65156.1"/>
    </source>
</evidence>
<dbReference type="InterPro" id="IPR038103">
    <property type="entry name" value="CDC73_C_sf"/>
</dbReference>
<evidence type="ECO:0000259" key="1">
    <source>
        <dbReference type="Pfam" id="PF16050"/>
    </source>
</evidence>
<dbReference type="PANTHER" id="PTHR12466">
    <property type="entry name" value="CDC73 DOMAIN PROTEIN"/>
    <property type="match status" value="1"/>
</dbReference>
<feature type="domain" description="Paf1 complex subunit Cdc73 N-terminal" evidence="1">
    <location>
        <begin position="4"/>
        <end position="92"/>
    </location>
</feature>
<sequence>MAEDPTLILRKQISIKSVIQIDSDKITMGEATFPITTKSTYKNTRNQQYSLASICYLHLTRSLDHGEYISSCKASNIEPVSYLDRERILEDLLAPLPQTKITLMRKTRTHQIDISKILDAYAELKAIQPTGMQYILLPRDDASIRAILFEKHIKNDRKNIVEYGKHKFKLINDPEDVESIDRIAAVFLDGSTWQFNGWPATLTARMSHIPIFFLLPSNTLTPPVLSFSATILREDVPGDDSNRASVAFWSIMGVPSAEQE</sequence>
<organism evidence="2">
    <name type="scientific">Nematocida ausubeli (strain ATCC PRA-371 / ERTm2)</name>
    <name type="common">Nematode killer fungus</name>
    <dbReference type="NCBI Taxonomy" id="1913371"/>
    <lineage>
        <taxon>Eukaryota</taxon>
        <taxon>Fungi</taxon>
        <taxon>Fungi incertae sedis</taxon>
        <taxon>Microsporidia</taxon>
        <taxon>Nematocida</taxon>
    </lineage>
</organism>
<name>H8ZDD1_NEMA1</name>
<dbReference type="GO" id="GO:0000993">
    <property type="term" value="F:RNA polymerase II complex binding"/>
    <property type="evidence" value="ECO:0007669"/>
    <property type="project" value="TreeGrafter"/>
</dbReference>
<dbReference type="GO" id="GO:0032968">
    <property type="term" value="P:positive regulation of transcription elongation by RNA polymerase II"/>
    <property type="evidence" value="ECO:0007669"/>
    <property type="project" value="TreeGrafter"/>
</dbReference>
<dbReference type="InterPro" id="IPR007852">
    <property type="entry name" value="Cdc73/Parafibromin"/>
</dbReference>
<accession>H8ZDD1</accession>
<proteinExistence type="predicted"/>
<dbReference type="Gene3D" id="3.40.50.11990">
    <property type="entry name" value="RNA polymerase II accessory factor, Cdc73 C-terminal domain"/>
    <property type="match status" value="1"/>
</dbReference>
<dbReference type="HOGENOM" id="CLU_1030950_0_0_1"/>
<dbReference type="PANTHER" id="PTHR12466:SF8">
    <property type="entry name" value="PARAFIBROMIN"/>
    <property type="match status" value="1"/>
</dbReference>
<dbReference type="Pfam" id="PF16050">
    <property type="entry name" value="CDC73_N"/>
    <property type="match status" value="1"/>
</dbReference>